<gene>
    <name evidence="7" type="ORF">RND61_09815</name>
</gene>
<feature type="transmembrane region" description="Helical" evidence="5">
    <location>
        <begin position="6"/>
        <end position="25"/>
    </location>
</feature>
<name>A0ABU3QI00_9ACTN</name>
<evidence type="ECO:0000256" key="5">
    <source>
        <dbReference type="SAM" id="Phobius"/>
    </source>
</evidence>
<feature type="transmembrane region" description="Helical" evidence="5">
    <location>
        <begin position="73"/>
        <end position="97"/>
    </location>
</feature>
<accession>A0ABU3QI00</accession>
<evidence type="ECO:0000256" key="3">
    <source>
        <dbReference type="ARBA" id="ARBA00022989"/>
    </source>
</evidence>
<feature type="domain" description="Methylamine utilisation protein MauE" evidence="6">
    <location>
        <begin position="3"/>
        <end position="132"/>
    </location>
</feature>
<proteinExistence type="predicted"/>
<keyword evidence="2 5" id="KW-0812">Transmembrane</keyword>
<evidence type="ECO:0000259" key="6">
    <source>
        <dbReference type="Pfam" id="PF07291"/>
    </source>
</evidence>
<dbReference type="Pfam" id="PF07291">
    <property type="entry name" value="MauE"/>
    <property type="match status" value="1"/>
</dbReference>
<comment type="caution">
    <text evidence="7">The sequence shown here is derived from an EMBL/GenBank/DDBJ whole genome shotgun (WGS) entry which is preliminary data.</text>
</comment>
<dbReference type="RefSeq" id="WP_315877449.1">
    <property type="nucleotide sequence ID" value="NZ_JAWCTQ010000009.1"/>
</dbReference>
<feature type="transmembrane region" description="Helical" evidence="5">
    <location>
        <begin position="151"/>
        <end position="171"/>
    </location>
</feature>
<comment type="subcellular location">
    <subcellularLocation>
        <location evidence="1">Membrane</location>
        <topology evidence="1">Multi-pass membrane protein</topology>
    </subcellularLocation>
</comment>
<keyword evidence="3 5" id="KW-1133">Transmembrane helix</keyword>
<organism evidence="7 8">
    <name type="scientific">Streptomyces tamarix</name>
    <dbReference type="NCBI Taxonomy" id="3078565"/>
    <lineage>
        <taxon>Bacteria</taxon>
        <taxon>Bacillati</taxon>
        <taxon>Actinomycetota</taxon>
        <taxon>Actinomycetes</taxon>
        <taxon>Kitasatosporales</taxon>
        <taxon>Streptomycetaceae</taxon>
        <taxon>Streptomyces</taxon>
    </lineage>
</organism>
<evidence type="ECO:0000313" key="8">
    <source>
        <dbReference type="Proteomes" id="UP001250181"/>
    </source>
</evidence>
<feature type="transmembrane region" description="Helical" evidence="5">
    <location>
        <begin position="46"/>
        <end position="67"/>
    </location>
</feature>
<evidence type="ECO:0000256" key="1">
    <source>
        <dbReference type="ARBA" id="ARBA00004141"/>
    </source>
</evidence>
<evidence type="ECO:0000256" key="2">
    <source>
        <dbReference type="ARBA" id="ARBA00022692"/>
    </source>
</evidence>
<sequence length="193" mass="19576">MPYAESAVRVLIATVFLVAAAGKVSSRRSFTAFTASLGQLNVLPGTVIRAVAVAVVATEWLVCSLVLMPWASLAGVGLALAAVLLVVFAAVIARVVARGTRAVCRCFGSGSREPLGVRHVVRNLLLAGFAASAAGTTLLREAAPAEPWALALSALAGLLVGGCVAAFDVVAELFRPVGPAHSPPSGSPLQPGR</sequence>
<keyword evidence="8" id="KW-1185">Reference proteome</keyword>
<evidence type="ECO:0000256" key="4">
    <source>
        <dbReference type="ARBA" id="ARBA00023136"/>
    </source>
</evidence>
<dbReference type="EMBL" id="JAWCTQ010000009">
    <property type="protein sequence ID" value="MDT9682364.1"/>
    <property type="molecule type" value="Genomic_DNA"/>
</dbReference>
<keyword evidence="4 5" id="KW-0472">Membrane</keyword>
<dbReference type="InterPro" id="IPR009908">
    <property type="entry name" value="Methylamine_util_MauE"/>
</dbReference>
<protein>
    <submittedName>
        <fullName evidence="7">MauE/DoxX family redox-associated membrane protein</fullName>
    </submittedName>
</protein>
<dbReference type="Proteomes" id="UP001250181">
    <property type="component" value="Unassembled WGS sequence"/>
</dbReference>
<reference evidence="7 8" key="1">
    <citation type="submission" date="2023-09" db="EMBL/GenBank/DDBJ databases">
        <title>Streptomyces sp. nov.: A antagonism against Alternaria gaisen Producing Streptochlin, Isolated from Tamarix root soil.</title>
        <authorList>
            <person name="Chen Y."/>
        </authorList>
    </citation>
    <scope>NUCLEOTIDE SEQUENCE [LARGE SCALE GENOMIC DNA]</scope>
    <source>
        <strain evidence="7 8">TRM76323</strain>
    </source>
</reference>
<evidence type="ECO:0000313" key="7">
    <source>
        <dbReference type="EMBL" id="MDT9682364.1"/>
    </source>
</evidence>